<dbReference type="SUPFAM" id="SSF50331">
    <property type="entry name" value="MOP-like"/>
    <property type="match status" value="1"/>
</dbReference>
<keyword evidence="5" id="KW-0547">Nucleotide-binding</keyword>
<dbReference type="InterPro" id="IPR027417">
    <property type="entry name" value="P-loop_NTPase"/>
</dbReference>
<dbReference type="Gene3D" id="2.40.50.100">
    <property type="match status" value="1"/>
</dbReference>
<dbReference type="InterPro" id="IPR050334">
    <property type="entry name" value="Molybdenum_import_ModC"/>
</dbReference>
<dbReference type="GO" id="GO:0140359">
    <property type="term" value="F:ABC-type transporter activity"/>
    <property type="evidence" value="ECO:0007669"/>
    <property type="project" value="InterPro"/>
</dbReference>
<dbReference type="NCBIfam" id="TIGR00638">
    <property type="entry name" value="Mop"/>
    <property type="match status" value="1"/>
</dbReference>
<dbReference type="SMART" id="SM00382">
    <property type="entry name" value="AAA"/>
    <property type="match status" value="1"/>
</dbReference>
<dbReference type="PANTHER" id="PTHR43514:SF4">
    <property type="entry name" value="ABC TRANSPORTER I FAMILY MEMBER 10"/>
    <property type="match status" value="1"/>
</dbReference>
<evidence type="ECO:0000256" key="3">
    <source>
        <dbReference type="ARBA" id="ARBA00022505"/>
    </source>
</evidence>
<dbReference type="Pfam" id="PF00005">
    <property type="entry name" value="ABC_tran"/>
    <property type="match status" value="1"/>
</dbReference>
<evidence type="ECO:0000313" key="12">
    <source>
        <dbReference type="EMBL" id="ACA69209.1"/>
    </source>
</evidence>
<dbReference type="FunFam" id="3.40.50.300:FF:000634">
    <property type="entry name" value="Molybdenum import ATP-binding protein ModC"/>
    <property type="match status" value="1"/>
</dbReference>
<keyword evidence="4" id="KW-0997">Cell inner membrane</keyword>
<dbReference type="RefSeq" id="WP_002210758.1">
    <property type="nucleotide sequence ID" value="NZ_CP009792.1"/>
</dbReference>
<dbReference type="NCBIfam" id="NF008355">
    <property type="entry name" value="PRK11144.1"/>
    <property type="match status" value="1"/>
</dbReference>
<dbReference type="GO" id="GO:0016887">
    <property type="term" value="F:ATP hydrolysis activity"/>
    <property type="evidence" value="ECO:0007669"/>
    <property type="project" value="InterPro"/>
</dbReference>
<organism evidence="12">
    <name type="scientific">Yersinia pseudotuberculosis serotype O:3 (strain YPIII)</name>
    <dbReference type="NCBI Taxonomy" id="502800"/>
    <lineage>
        <taxon>Bacteria</taxon>
        <taxon>Pseudomonadati</taxon>
        <taxon>Pseudomonadota</taxon>
        <taxon>Gammaproteobacteria</taxon>
        <taxon>Enterobacterales</taxon>
        <taxon>Yersiniaceae</taxon>
        <taxon>Yersinia</taxon>
    </lineage>
</organism>
<evidence type="ECO:0000256" key="1">
    <source>
        <dbReference type="ARBA" id="ARBA00022448"/>
    </source>
</evidence>
<dbReference type="GO" id="GO:0016020">
    <property type="term" value="C:membrane"/>
    <property type="evidence" value="ECO:0007669"/>
    <property type="project" value="InterPro"/>
</dbReference>
<dbReference type="PROSITE" id="PS50893">
    <property type="entry name" value="ABC_TRANSPORTER_2"/>
    <property type="match status" value="1"/>
</dbReference>
<feature type="domain" description="Mop" evidence="11">
    <location>
        <begin position="289"/>
        <end position="354"/>
    </location>
</feature>
<evidence type="ECO:0000256" key="8">
    <source>
        <dbReference type="ARBA" id="ARBA00023136"/>
    </source>
</evidence>
<evidence type="ECO:0000256" key="4">
    <source>
        <dbReference type="ARBA" id="ARBA00022519"/>
    </source>
</evidence>
<dbReference type="AlphaFoldDB" id="A0A0H3B643"/>
<dbReference type="InterPro" id="IPR008995">
    <property type="entry name" value="Mo/tungstate-bd_C_term_dom"/>
</dbReference>
<dbReference type="InterPro" id="IPR017871">
    <property type="entry name" value="ABC_transporter-like_CS"/>
</dbReference>
<feature type="domain" description="ABC transporter" evidence="10">
    <location>
        <begin position="1"/>
        <end position="229"/>
    </location>
</feature>
<dbReference type="KEGG" id="ypy:YPK_2935"/>
<dbReference type="SUPFAM" id="SSF52540">
    <property type="entry name" value="P-loop containing nucleoside triphosphate hydrolases"/>
    <property type="match status" value="1"/>
</dbReference>
<keyword evidence="8" id="KW-0472">Membrane</keyword>
<dbReference type="PANTHER" id="PTHR43514">
    <property type="entry name" value="ABC TRANSPORTER I FAMILY MEMBER 10"/>
    <property type="match status" value="1"/>
</dbReference>
<dbReference type="GO" id="GO:0005524">
    <property type="term" value="F:ATP binding"/>
    <property type="evidence" value="ECO:0007669"/>
    <property type="project" value="UniProtKB-KW"/>
</dbReference>
<dbReference type="Gene3D" id="3.40.50.300">
    <property type="entry name" value="P-loop containing nucleotide triphosphate hydrolases"/>
    <property type="match status" value="1"/>
</dbReference>
<dbReference type="PROSITE" id="PS51866">
    <property type="entry name" value="MOP"/>
    <property type="match status" value="1"/>
</dbReference>
<evidence type="ECO:0000259" key="11">
    <source>
        <dbReference type="PROSITE" id="PS51866"/>
    </source>
</evidence>
<dbReference type="EMBL" id="CP000950">
    <property type="protein sequence ID" value="ACA69209.1"/>
    <property type="molecule type" value="Genomic_DNA"/>
</dbReference>
<dbReference type="PROSITE" id="PS00211">
    <property type="entry name" value="ABC_TRANSPORTER_1"/>
    <property type="match status" value="1"/>
</dbReference>
<dbReference type="NCBIfam" id="TIGR02142">
    <property type="entry name" value="modC_ABC"/>
    <property type="match status" value="1"/>
</dbReference>
<gene>
    <name evidence="12" type="ordered locus">YPK_2935</name>
</gene>
<protein>
    <submittedName>
        <fullName evidence="12">Molybdate ABC transporter, ATPase subunit</fullName>
    </submittedName>
</protein>
<dbReference type="InterPro" id="IPR004606">
    <property type="entry name" value="Mop_domain"/>
</dbReference>
<evidence type="ECO:0000256" key="9">
    <source>
        <dbReference type="PROSITE-ProRule" id="PRU01213"/>
    </source>
</evidence>
<dbReference type="PATRIC" id="fig|502800.11.peg.3656"/>
<evidence type="ECO:0000256" key="6">
    <source>
        <dbReference type="ARBA" id="ARBA00022840"/>
    </source>
</evidence>
<keyword evidence="6" id="KW-0067">ATP-binding</keyword>
<name>A0A0H3B643_YERPY</name>
<dbReference type="Pfam" id="PF03459">
    <property type="entry name" value="TOBE"/>
    <property type="match status" value="1"/>
</dbReference>
<dbReference type="GO" id="GO:0015098">
    <property type="term" value="F:molybdate ion transmembrane transporter activity"/>
    <property type="evidence" value="ECO:0007669"/>
    <property type="project" value="InterPro"/>
</dbReference>
<evidence type="ECO:0000259" key="10">
    <source>
        <dbReference type="PROSITE" id="PS50893"/>
    </source>
</evidence>
<keyword evidence="2" id="KW-1003">Cell membrane</keyword>
<proteinExistence type="predicted"/>
<dbReference type="InterPro" id="IPR003593">
    <property type="entry name" value="AAA+_ATPase"/>
</dbReference>
<accession>A0A0H3B643</accession>
<dbReference type="InterPro" id="IPR003439">
    <property type="entry name" value="ABC_transporter-like_ATP-bd"/>
</dbReference>
<dbReference type="GeneID" id="57977286"/>
<keyword evidence="7" id="KW-1278">Translocase</keyword>
<sequence length="359" mass="39693">MLELNFSQQLGDLHLQVATDLPAQGITAIFGLSGAGKTSLINVIGGLTRPQQGRVILNGRVLVDAEKNIYLPPEKRRVGYVFQDARLFPHYRVRGNLQYGMAASMRGQFDAIVGLLGIEPLLNRFPFTLSGGEKQRVAIGRALLTAPELLLMDEPLASLDLPRKRELLPYLERLAQDVNTPILYVSHSMDEILRLADQVVVMDAGKVRAVGGLEEVWASSALRPWLQREEPSSILRVSVIGHHDRYAMTALALGDQRLWVGKLDAAEGNSMRIRINAADVSLALQPPHSSSIRNILPVKVAECLDVDGQVDVKLAIGEQWLWARITPWARDELGLKPGQWVYAQIKSVSFNRQNGPVPD</sequence>
<evidence type="ECO:0000256" key="2">
    <source>
        <dbReference type="ARBA" id="ARBA00022475"/>
    </source>
</evidence>
<evidence type="ECO:0000256" key="5">
    <source>
        <dbReference type="ARBA" id="ARBA00022741"/>
    </source>
</evidence>
<dbReference type="InterPro" id="IPR005116">
    <property type="entry name" value="Transp-assoc_OB_typ1"/>
</dbReference>
<keyword evidence="1" id="KW-0813">Transport</keyword>
<evidence type="ECO:0000256" key="7">
    <source>
        <dbReference type="ARBA" id="ARBA00022967"/>
    </source>
</evidence>
<dbReference type="InterPro" id="IPR011868">
    <property type="entry name" value="ModC_ABC_ATP-bd"/>
</dbReference>
<dbReference type="SMR" id="A0A0H3B643"/>
<keyword evidence="3 9" id="KW-0500">Molybdenum</keyword>
<reference evidence="12" key="1">
    <citation type="submission" date="2008-02" db="EMBL/GenBank/DDBJ databases">
        <title>Complete sequence of Yersinia pseudotuberculosis YPIII.</title>
        <authorList>
            <consortium name="US DOE Joint Genome Institute"/>
            <person name="Challacombe J.F."/>
            <person name="Bruce D."/>
            <person name="Detter J.C."/>
            <person name="Green L."/>
            <person name="Land M."/>
            <person name="Munk C."/>
            <person name="Lindler L.E."/>
            <person name="Nikolich M.P."/>
            <person name="Brettin T."/>
        </authorList>
    </citation>
    <scope>NUCLEOTIDE SEQUENCE</scope>
    <source>
        <strain evidence="12">YPIII</strain>
    </source>
</reference>